<keyword evidence="1" id="KW-0732">Signal</keyword>
<protein>
    <recommendedName>
        <fullName evidence="2">Peptidase MA-like domain-containing protein</fullName>
    </recommendedName>
</protein>
<organism evidence="3 4">
    <name type="scientific">Desmospora profundinema</name>
    <dbReference type="NCBI Taxonomy" id="1571184"/>
    <lineage>
        <taxon>Bacteria</taxon>
        <taxon>Bacillati</taxon>
        <taxon>Bacillota</taxon>
        <taxon>Bacilli</taxon>
        <taxon>Bacillales</taxon>
        <taxon>Thermoactinomycetaceae</taxon>
        <taxon>Desmospora</taxon>
    </lineage>
</organism>
<proteinExistence type="predicted"/>
<reference evidence="3 4" key="1">
    <citation type="submission" date="2023-07" db="EMBL/GenBank/DDBJ databases">
        <title>Genomic Encyclopedia of Type Strains, Phase IV (KMG-IV): sequencing the most valuable type-strain genomes for metagenomic binning, comparative biology and taxonomic classification.</title>
        <authorList>
            <person name="Goeker M."/>
        </authorList>
    </citation>
    <scope>NUCLEOTIDE SEQUENCE [LARGE SCALE GENOMIC DNA]</scope>
    <source>
        <strain evidence="3 4">DSM 45903</strain>
    </source>
</reference>
<gene>
    <name evidence="3" type="ORF">JOE21_003510</name>
</gene>
<dbReference type="Proteomes" id="UP001185012">
    <property type="component" value="Unassembled WGS sequence"/>
</dbReference>
<dbReference type="InterPro" id="IPR039568">
    <property type="entry name" value="Peptidase_MA-like_dom"/>
</dbReference>
<evidence type="ECO:0000259" key="2">
    <source>
        <dbReference type="Pfam" id="PF13485"/>
    </source>
</evidence>
<dbReference type="EMBL" id="JAVDQG010000010">
    <property type="protein sequence ID" value="MDR6227487.1"/>
    <property type="molecule type" value="Genomic_DNA"/>
</dbReference>
<dbReference type="Pfam" id="PF13485">
    <property type="entry name" value="Peptidase_MA_2"/>
    <property type="match status" value="1"/>
</dbReference>
<feature type="signal peptide" evidence="1">
    <location>
        <begin position="1"/>
        <end position="28"/>
    </location>
</feature>
<evidence type="ECO:0000313" key="3">
    <source>
        <dbReference type="EMBL" id="MDR6227487.1"/>
    </source>
</evidence>
<feature type="chain" id="PRO_5046549998" description="Peptidase MA-like domain-containing protein" evidence="1">
    <location>
        <begin position="29"/>
        <end position="402"/>
    </location>
</feature>
<evidence type="ECO:0000313" key="4">
    <source>
        <dbReference type="Proteomes" id="UP001185012"/>
    </source>
</evidence>
<evidence type="ECO:0000256" key="1">
    <source>
        <dbReference type="SAM" id="SignalP"/>
    </source>
</evidence>
<keyword evidence="4" id="KW-1185">Reference proteome</keyword>
<feature type="domain" description="Peptidase MA-like" evidence="2">
    <location>
        <begin position="168"/>
        <end position="382"/>
    </location>
</feature>
<comment type="caution">
    <text evidence="3">The sequence shown here is derived from an EMBL/GenBank/DDBJ whole genome shotgun (WGS) entry which is preliminary data.</text>
</comment>
<name>A0ABU1IRR5_9BACL</name>
<sequence length="402" mass="46416">MSMRWRGVRVALLLLMLTAVMVPSVVKAADPVESASEAASRLIRQKQDAVNQGNRAAYLSVLNPANHTYVEEQSRWFDDAIRWMDPGTYRLRLISLIPEREHQLRAWVEQGYRKNGTWHRVRFPLSLQETATGWKDSDHPFHHLTQGNVLVRYSDPAQQEQALIVQEAASKALVEFQRQLGWSPQGQVEIKIYRDPEVFRQSVKPSLPRWAGGWHEAGQAIKLVGADSYTDRRLLSSTVVHELTHRMVSEQSGDNAAYWLQEGAAEYYQSHLLPGLIQEDETDRPLPRWSLQELEQVRLESLPPDKAADYYTQCDQLFRFIVHRFGQTSVKRIWSTLELHPTIDRDGADKMETSNQRTRDALKKVTGMTLSELEREWLNWMKIEKKDPFRNESGLNGMNYAP</sequence>
<accession>A0ABU1IRR5</accession>